<accession>A0A8H3II13</accession>
<evidence type="ECO:0008006" key="4">
    <source>
        <dbReference type="Google" id="ProtNLM"/>
    </source>
</evidence>
<evidence type="ECO:0000313" key="3">
    <source>
        <dbReference type="Proteomes" id="UP000664534"/>
    </source>
</evidence>
<reference evidence="2" key="1">
    <citation type="submission" date="2021-03" db="EMBL/GenBank/DDBJ databases">
        <authorList>
            <person name="Tagirdzhanova G."/>
        </authorList>
    </citation>
    <scope>NUCLEOTIDE SEQUENCE</scope>
</reference>
<evidence type="ECO:0000256" key="1">
    <source>
        <dbReference type="ARBA" id="ARBA00006484"/>
    </source>
</evidence>
<dbReference type="PANTHER" id="PTHR43544:SF12">
    <property type="entry name" value="NAD(P)-BINDING ROSSMANN-FOLD SUPERFAMILY PROTEIN"/>
    <property type="match status" value="1"/>
</dbReference>
<dbReference type="InterPro" id="IPR051468">
    <property type="entry name" value="Fungal_SecMetab_SDRs"/>
</dbReference>
<dbReference type="Gene3D" id="3.40.50.720">
    <property type="entry name" value="NAD(P)-binding Rossmann-like Domain"/>
    <property type="match status" value="1"/>
</dbReference>
<evidence type="ECO:0000313" key="2">
    <source>
        <dbReference type="EMBL" id="CAF9919478.1"/>
    </source>
</evidence>
<dbReference type="InterPro" id="IPR002347">
    <property type="entry name" value="SDR_fam"/>
</dbReference>
<dbReference type="GO" id="GO:0005737">
    <property type="term" value="C:cytoplasm"/>
    <property type="evidence" value="ECO:0007669"/>
    <property type="project" value="TreeGrafter"/>
</dbReference>
<organism evidence="2 3">
    <name type="scientific">Imshaugia aleurites</name>
    <dbReference type="NCBI Taxonomy" id="172621"/>
    <lineage>
        <taxon>Eukaryota</taxon>
        <taxon>Fungi</taxon>
        <taxon>Dikarya</taxon>
        <taxon>Ascomycota</taxon>
        <taxon>Pezizomycotina</taxon>
        <taxon>Lecanoromycetes</taxon>
        <taxon>OSLEUM clade</taxon>
        <taxon>Lecanoromycetidae</taxon>
        <taxon>Lecanorales</taxon>
        <taxon>Lecanorineae</taxon>
        <taxon>Parmeliaceae</taxon>
        <taxon>Imshaugia</taxon>
    </lineage>
</organism>
<dbReference type="PRINTS" id="PR00081">
    <property type="entry name" value="GDHRDH"/>
</dbReference>
<name>A0A8H3II13_9LECA</name>
<keyword evidence="3" id="KW-1185">Reference proteome</keyword>
<dbReference type="InterPro" id="IPR036291">
    <property type="entry name" value="NAD(P)-bd_dom_sf"/>
</dbReference>
<sequence>MTKPWLLVSPASRGIGLQLARRLLKTTDLPVIATARNDVKANSEQILDGLDVDERRLEVLKLDVTDESTISDAASHCKSRFSSSYLRLAFCIPGILHPEKSPSQIDYDNSLSMLKINTLGPLLLSKHFSPFLARRSTKLESIPDLPASSVLALMSARVGSTSDNRLGGWYSYRASKAAVNSIAKSVDIYLGQRCGDNAMCVAMHPGTVKSGLSYGFWESTPKEKLFTPEFAAEKLIQVVKDVGLDGRGKCWDWQGLEVPP</sequence>
<dbReference type="GO" id="GO:0016491">
    <property type="term" value="F:oxidoreductase activity"/>
    <property type="evidence" value="ECO:0007669"/>
    <property type="project" value="TreeGrafter"/>
</dbReference>
<proteinExistence type="inferred from homology"/>
<dbReference type="EMBL" id="CAJPDT010000023">
    <property type="protein sequence ID" value="CAF9919478.1"/>
    <property type="molecule type" value="Genomic_DNA"/>
</dbReference>
<comment type="similarity">
    <text evidence="1">Belongs to the short-chain dehydrogenases/reductases (SDR) family.</text>
</comment>
<dbReference type="CDD" id="cd05325">
    <property type="entry name" value="carb_red_sniffer_like_SDR_c"/>
    <property type="match status" value="1"/>
</dbReference>
<gene>
    <name evidence="2" type="ORF">IMSHALPRED_004633</name>
</gene>
<dbReference type="SUPFAM" id="SSF51735">
    <property type="entry name" value="NAD(P)-binding Rossmann-fold domains"/>
    <property type="match status" value="1"/>
</dbReference>
<dbReference type="Proteomes" id="UP000664534">
    <property type="component" value="Unassembled WGS sequence"/>
</dbReference>
<dbReference type="PANTHER" id="PTHR43544">
    <property type="entry name" value="SHORT-CHAIN DEHYDROGENASE/REDUCTASE"/>
    <property type="match status" value="1"/>
</dbReference>
<protein>
    <recommendedName>
        <fullName evidence="4">NAD(P)-binding protein</fullName>
    </recommendedName>
</protein>
<dbReference type="Pfam" id="PF00106">
    <property type="entry name" value="adh_short"/>
    <property type="match status" value="1"/>
</dbReference>
<dbReference type="AlphaFoldDB" id="A0A8H3II13"/>
<dbReference type="OrthoDB" id="5296at2759"/>
<comment type="caution">
    <text evidence="2">The sequence shown here is derived from an EMBL/GenBank/DDBJ whole genome shotgun (WGS) entry which is preliminary data.</text>
</comment>